<dbReference type="PANTHER" id="PTHR35161">
    <property type="entry name" value="OS02G0303100 PROTEIN"/>
    <property type="match status" value="1"/>
</dbReference>
<reference evidence="2 4" key="1">
    <citation type="submission" date="2018-04" db="EMBL/GenBank/DDBJ databases">
        <title>WGS assembly of Panicum hallii var. hallii HAL2.</title>
        <authorList>
            <person name="Lovell J."/>
            <person name="Jenkins J."/>
            <person name="Lowry D."/>
            <person name="Mamidi S."/>
            <person name="Sreedasyam A."/>
            <person name="Weng X."/>
            <person name="Barry K."/>
            <person name="Bonette J."/>
            <person name="Campitelli B."/>
            <person name="Daum C."/>
            <person name="Gordon S."/>
            <person name="Gould B."/>
            <person name="Lipzen A."/>
            <person name="MacQueen A."/>
            <person name="Palacio-Mejia J."/>
            <person name="Plott C."/>
            <person name="Shakirov E."/>
            <person name="Shu S."/>
            <person name="Yoshinaga Y."/>
            <person name="Zane M."/>
            <person name="Rokhsar D."/>
            <person name="Grimwood J."/>
            <person name="Schmutz J."/>
            <person name="Juenger T."/>
        </authorList>
    </citation>
    <scope>NUCLEOTIDE SEQUENCE [LARGE SCALE GENOMIC DNA]</scope>
    <source>
        <strain evidence="4">cv. HAL2</strain>
        <strain evidence="2">HAL2</strain>
    </source>
</reference>
<dbReference type="OrthoDB" id="672749at2759"/>
<protein>
    <submittedName>
        <fullName evidence="2">Uncharacterized protein</fullName>
    </submittedName>
</protein>
<evidence type="ECO:0000313" key="4">
    <source>
        <dbReference type="Proteomes" id="UP000244336"/>
    </source>
</evidence>
<dbReference type="EMBL" id="CM009751">
    <property type="protein sequence ID" value="PUZ65206.1"/>
    <property type="molecule type" value="Genomic_DNA"/>
</dbReference>
<dbReference type="Proteomes" id="UP000244336">
    <property type="component" value="Chromosome 3"/>
</dbReference>
<gene>
    <name evidence="1" type="ORF">GQ55_3G205000</name>
    <name evidence="2" type="ORF">GQ55_3G205100</name>
    <name evidence="3" type="ORF">GQ55_3G205200</name>
</gene>
<organism evidence="2 4">
    <name type="scientific">Panicum hallii var. hallii</name>
    <dbReference type="NCBI Taxonomy" id="1504633"/>
    <lineage>
        <taxon>Eukaryota</taxon>
        <taxon>Viridiplantae</taxon>
        <taxon>Streptophyta</taxon>
        <taxon>Embryophyta</taxon>
        <taxon>Tracheophyta</taxon>
        <taxon>Spermatophyta</taxon>
        <taxon>Magnoliopsida</taxon>
        <taxon>Liliopsida</taxon>
        <taxon>Poales</taxon>
        <taxon>Poaceae</taxon>
        <taxon>PACMAD clade</taxon>
        <taxon>Panicoideae</taxon>
        <taxon>Panicodae</taxon>
        <taxon>Paniceae</taxon>
        <taxon>Panicinae</taxon>
        <taxon>Panicum</taxon>
        <taxon>Panicum sect. Panicum</taxon>
    </lineage>
</organism>
<dbReference type="Gramene" id="PUZ65206">
    <property type="protein sequence ID" value="PUZ65206"/>
    <property type="gene ID" value="GQ55_3G205100"/>
</dbReference>
<dbReference type="PANTHER" id="PTHR35161:SF22">
    <property type="match status" value="1"/>
</dbReference>
<evidence type="ECO:0000313" key="3">
    <source>
        <dbReference type="EMBL" id="PUZ65207.1"/>
    </source>
</evidence>
<dbReference type="Gramene" id="PUZ65207">
    <property type="protein sequence ID" value="PUZ65207"/>
    <property type="gene ID" value="GQ55_3G205200"/>
</dbReference>
<dbReference type="EMBL" id="CM009751">
    <property type="protein sequence ID" value="PUZ65207.1"/>
    <property type="molecule type" value="Genomic_DNA"/>
</dbReference>
<evidence type="ECO:0000313" key="1">
    <source>
        <dbReference type="EMBL" id="PUZ65205.1"/>
    </source>
</evidence>
<dbReference type="AlphaFoldDB" id="A0A2T7EBJ9"/>
<accession>A0A2T7EBJ9</accession>
<keyword evidence="4" id="KW-1185">Reference proteome</keyword>
<dbReference type="EMBL" id="CM009751">
    <property type="protein sequence ID" value="PUZ65205.1"/>
    <property type="molecule type" value="Genomic_DNA"/>
</dbReference>
<sequence length="169" mass="19538">MVDDSLKNKAYLLPNHTSLLPSSTRAIAVLKIYMLLFEELPKIGQGNATRASSILRAAASPYMELGNQWYDIAQNDAMLSKWLNYRGGCMYRRDEHSLMILHRHVTHHCMEHWNPSPAGIYTYEAVQNLLEHTFPLFLPRLQFCLMDEDLLKPLKLHKLFTSSSEPYDD</sequence>
<dbReference type="Gramene" id="PUZ65205">
    <property type="protein sequence ID" value="PUZ65205"/>
    <property type="gene ID" value="GQ55_3G205000"/>
</dbReference>
<name>A0A2T7EBJ9_9POAL</name>
<proteinExistence type="predicted"/>
<evidence type="ECO:0000313" key="2">
    <source>
        <dbReference type="EMBL" id="PUZ65206.1"/>
    </source>
</evidence>